<dbReference type="AlphaFoldDB" id="A0AAV6MPY5"/>
<sequence length="323" mass="36034">MAGFEGGEQSKEEPEMPFAAIRDQWEVQFSRFVCYPSTTSTSNDTDTDTNTNTNLRPLLLNARNRPPRGTWISSSSTAVLQLLHHCSASDLILAVRFRDKILEEHYLSKLHFSWPQMCCISGFPARGTRTIFGSYRDSADEASHDMFIRFCLSVIQKFALRFSTSCEIDSFVSILKEMSKDARDIQPISWDFGSQISSELLCSNTNRPSDSLSEELSNSTVLQPYTPEMPSSLKDTAEKYSSSQENVHVDHLESIFAALPPSFTSMVSNCSDVKQGPTATPPSATKDNDLKSQIMKCMEDSSFQDMLNRVEKIVGEIGGDLAL</sequence>
<feature type="region of interest" description="Disordered" evidence="1">
    <location>
        <begin position="205"/>
        <end position="240"/>
    </location>
</feature>
<evidence type="ECO:0000313" key="4">
    <source>
        <dbReference type="Proteomes" id="UP000685013"/>
    </source>
</evidence>
<comment type="caution">
    <text evidence="3">The sequence shown here is derived from an EMBL/GenBank/DDBJ whole genome shotgun (WGS) entry which is preliminary data.</text>
</comment>
<dbReference type="Proteomes" id="UP000685013">
    <property type="component" value="Chromosome 12"/>
</dbReference>
<dbReference type="EMBL" id="JAGKQH010000012">
    <property type="protein sequence ID" value="KAG6585176.1"/>
    <property type="molecule type" value="Genomic_DNA"/>
</dbReference>
<keyword evidence="4" id="KW-1185">Reference proteome</keyword>
<dbReference type="Pfam" id="PF25349">
    <property type="entry name" value="PH_PHS1"/>
    <property type="match status" value="1"/>
</dbReference>
<dbReference type="InterPro" id="IPR057619">
    <property type="entry name" value="PH_PHS1"/>
</dbReference>
<evidence type="ECO:0000313" key="3">
    <source>
        <dbReference type="EMBL" id="KAG6585176.1"/>
    </source>
</evidence>
<evidence type="ECO:0000256" key="1">
    <source>
        <dbReference type="SAM" id="MobiDB-lite"/>
    </source>
</evidence>
<accession>A0AAV6MPY5</accession>
<feature type="domain" description="Poor homologous synapsis 1 PH" evidence="2">
    <location>
        <begin position="23"/>
        <end position="188"/>
    </location>
</feature>
<gene>
    <name evidence="3" type="primary">PHS1-1</name>
    <name evidence="3" type="ORF">SDJN03_17909</name>
</gene>
<proteinExistence type="predicted"/>
<organism evidence="3 4">
    <name type="scientific">Cucurbita argyrosperma subsp. sororia</name>
    <dbReference type="NCBI Taxonomy" id="37648"/>
    <lineage>
        <taxon>Eukaryota</taxon>
        <taxon>Viridiplantae</taxon>
        <taxon>Streptophyta</taxon>
        <taxon>Embryophyta</taxon>
        <taxon>Tracheophyta</taxon>
        <taxon>Spermatophyta</taxon>
        <taxon>Magnoliopsida</taxon>
        <taxon>eudicotyledons</taxon>
        <taxon>Gunneridae</taxon>
        <taxon>Pentapetalae</taxon>
        <taxon>rosids</taxon>
        <taxon>fabids</taxon>
        <taxon>Cucurbitales</taxon>
        <taxon>Cucurbitaceae</taxon>
        <taxon>Cucurbiteae</taxon>
        <taxon>Cucurbita</taxon>
    </lineage>
</organism>
<feature type="compositionally biased region" description="Polar residues" evidence="1">
    <location>
        <begin position="205"/>
        <end position="223"/>
    </location>
</feature>
<feature type="non-terminal residue" evidence="3">
    <location>
        <position position="1"/>
    </location>
</feature>
<name>A0AAV6MPY5_9ROSI</name>
<evidence type="ECO:0000259" key="2">
    <source>
        <dbReference type="Pfam" id="PF25349"/>
    </source>
</evidence>
<protein>
    <submittedName>
        <fullName evidence="3">Protein POOR-likeOUS SYNAPSIS 1</fullName>
    </submittedName>
</protein>
<reference evidence="3 4" key="1">
    <citation type="journal article" date="2021" name="Hortic Res">
        <title>The domestication of Cucurbita argyrosperma as revealed by the genome of its wild relative.</title>
        <authorList>
            <person name="Barrera-Redondo J."/>
            <person name="Sanchez-de la Vega G."/>
            <person name="Aguirre-Liguori J.A."/>
            <person name="Castellanos-Morales G."/>
            <person name="Gutierrez-Guerrero Y.T."/>
            <person name="Aguirre-Dugua X."/>
            <person name="Aguirre-Planter E."/>
            <person name="Tenaillon M.I."/>
            <person name="Lira-Saade R."/>
            <person name="Eguiarte L.E."/>
        </authorList>
    </citation>
    <scope>NUCLEOTIDE SEQUENCE [LARGE SCALE GENOMIC DNA]</scope>
    <source>
        <strain evidence="3">JBR-2021</strain>
    </source>
</reference>